<gene>
    <name evidence="2" type="ORF">BFLFYP10_04745</name>
    <name evidence="1" type="ORF">ERS852461_01986</name>
</gene>
<evidence type="ECO:0000313" key="2">
    <source>
        <dbReference type="EMBL" id="VYT54436.1"/>
    </source>
</evidence>
<proteinExistence type="predicted"/>
<organism evidence="1 3">
    <name type="scientific">Bacteroides faecis</name>
    <dbReference type="NCBI Taxonomy" id="674529"/>
    <lineage>
        <taxon>Bacteria</taxon>
        <taxon>Pseudomonadati</taxon>
        <taxon>Bacteroidota</taxon>
        <taxon>Bacteroidia</taxon>
        <taxon>Bacteroidales</taxon>
        <taxon>Bacteroidaceae</taxon>
        <taxon>Bacteroides</taxon>
    </lineage>
</organism>
<accession>A0A174KWT0</accession>
<name>A0A174KWT0_9BACE</name>
<reference evidence="1 3" key="1">
    <citation type="submission" date="2015-09" db="EMBL/GenBank/DDBJ databases">
        <authorList>
            <consortium name="Pathogen Informatics"/>
        </authorList>
    </citation>
    <scope>NUCLEOTIDE SEQUENCE [LARGE SCALE GENOMIC DNA]</scope>
    <source>
        <strain evidence="1 3">2789STDY5834846</strain>
    </source>
</reference>
<sequence>MVRDEIINLIKKEQDDELLNLAGLSNIICSLNSTKKGGEAKVRII</sequence>
<dbReference type="EMBL" id="CZAE01000008">
    <property type="protein sequence ID" value="CUP16433.1"/>
    <property type="molecule type" value="Genomic_DNA"/>
</dbReference>
<protein>
    <submittedName>
        <fullName evidence="1">Uncharacterized protein</fullName>
    </submittedName>
</protein>
<dbReference type="AlphaFoldDB" id="A0A174KWT0"/>
<dbReference type="Proteomes" id="UP000095606">
    <property type="component" value="Unassembled WGS sequence"/>
</dbReference>
<dbReference type="EMBL" id="CACRSZ010000099">
    <property type="protein sequence ID" value="VYT54436.1"/>
    <property type="molecule type" value="Genomic_DNA"/>
</dbReference>
<reference evidence="2" key="2">
    <citation type="submission" date="2019-11" db="EMBL/GenBank/DDBJ databases">
        <authorList>
            <person name="Feng L."/>
        </authorList>
    </citation>
    <scope>NUCLEOTIDE SEQUENCE</scope>
    <source>
        <strain evidence="2">BfaecisLFYP10</strain>
    </source>
</reference>
<evidence type="ECO:0000313" key="1">
    <source>
        <dbReference type="EMBL" id="CUP16433.1"/>
    </source>
</evidence>
<accession>A0A6N2XL11</accession>
<evidence type="ECO:0000313" key="3">
    <source>
        <dbReference type="Proteomes" id="UP000095606"/>
    </source>
</evidence>